<feature type="domain" description="Secretion system C-terminal sorting" evidence="3">
    <location>
        <begin position="171"/>
        <end position="239"/>
    </location>
</feature>
<sequence length="242" mass="27526">MKKKYFLILFLLSNPIFIFSQNDTEKSIKIWRTSSNTEALITFPVSSFTIPQNTTMYIHVMVNYAVQPDIALRVDAADTDSNGTSGTYIRPINRYTNYGEWQNLVFPVSGGQNGQQVNTIIIFPDLGIENEPSGQVLNNSNSFGYIDEIILSSNTTLSNENIFGENNKFLLYPNPTRNTFKFSTEKNIIEISLFNSLGKEVTQNMFKISEKEYDISNLSSGLYFIKFVDENGLKKTKKLLKQ</sequence>
<dbReference type="Pfam" id="PF18962">
    <property type="entry name" value="Por_Secre_tail"/>
    <property type="match status" value="1"/>
</dbReference>
<evidence type="ECO:0000313" key="4">
    <source>
        <dbReference type="EMBL" id="TMM31168.1"/>
    </source>
</evidence>
<keyword evidence="5" id="KW-1185">Reference proteome</keyword>
<dbReference type="OrthoDB" id="6376028at2"/>
<accession>A0A5S3N722</accession>
<evidence type="ECO:0000256" key="2">
    <source>
        <dbReference type="SAM" id="SignalP"/>
    </source>
</evidence>
<evidence type="ECO:0000259" key="3">
    <source>
        <dbReference type="Pfam" id="PF18962"/>
    </source>
</evidence>
<dbReference type="AlphaFoldDB" id="A0A5S3N722"/>
<comment type="caution">
    <text evidence="4">The sequence shown here is derived from an EMBL/GenBank/DDBJ whole genome shotgun (WGS) entry which is preliminary data.</text>
</comment>
<feature type="signal peptide" evidence="2">
    <location>
        <begin position="1"/>
        <end position="20"/>
    </location>
</feature>
<dbReference type="RefSeq" id="WP_138534898.1">
    <property type="nucleotide sequence ID" value="NZ_VANR01000002.1"/>
</dbReference>
<dbReference type="InterPro" id="IPR026444">
    <property type="entry name" value="Secre_tail"/>
</dbReference>
<dbReference type="EMBL" id="VANR01000002">
    <property type="protein sequence ID" value="TMM31168.1"/>
    <property type="molecule type" value="Genomic_DNA"/>
</dbReference>
<protein>
    <submittedName>
        <fullName evidence="4">T9SS type A sorting domain-containing protein</fullName>
    </submittedName>
</protein>
<proteinExistence type="predicted"/>
<evidence type="ECO:0000313" key="5">
    <source>
        <dbReference type="Proteomes" id="UP000307140"/>
    </source>
</evidence>
<name>A0A5S3N722_9FLAO</name>
<keyword evidence="1 2" id="KW-0732">Signal</keyword>
<reference evidence="4 5" key="1">
    <citation type="submission" date="2019-05" db="EMBL/GenBank/DDBJ databases">
        <title>Polaribacter aestuariivivens sp. nov., isolated from a tidal flat.</title>
        <authorList>
            <person name="Yoon J.-H."/>
        </authorList>
    </citation>
    <scope>NUCLEOTIDE SEQUENCE [LARGE SCALE GENOMIC DNA]</scope>
    <source>
        <strain evidence="4 5">DBTF-3</strain>
    </source>
</reference>
<dbReference type="NCBIfam" id="TIGR04183">
    <property type="entry name" value="Por_Secre_tail"/>
    <property type="match status" value="1"/>
</dbReference>
<feature type="chain" id="PRO_5024386269" evidence="2">
    <location>
        <begin position="21"/>
        <end position="242"/>
    </location>
</feature>
<dbReference type="Proteomes" id="UP000307140">
    <property type="component" value="Unassembled WGS sequence"/>
</dbReference>
<organism evidence="4 5">
    <name type="scientific">Polaribacter aestuariivivens</name>
    <dbReference type="NCBI Taxonomy" id="2304626"/>
    <lineage>
        <taxon>Bacteria</taxon>
        <taxon>Pseudomonadati</taxon>
        <taxon>Bacteroidota</taxon>
        <taxon>Flavobacteriia</taxon>
        <taxon>Flavobacteriales</taxon>
        <taxon>Flavobacteriaceae</taxon>
    </lineage>
</organism>
<evidence type="ECO:0000256" key="1">
    <source>
        <dbReference type="ARBA" id="ARBA00022729"/>
    </source>
</evidence>
<gene>
    <name evidence="4" type="ORF">FDT66_04150</name>
</gene>